<dbReference type="AlphaFoldDB" id="B0ESN1"/>
<gene>
    <name evidence="2" type="ORF">EDI_039360</name>
</gene>
<dbReference type="PANTHER" id="PTHR10026">
    <property type="entry name" value="CYCLIN"/>
    <property type="match status" value="1"/>
</dbReference>
<dbReference type="GO" id="GO:0006357">
    <property type="term" value="P:regulation of transcription by RNA polymerase II"/>
    <property type="evidence" value="ECO:0007669"/>
    <property type="project" value="InterPro"/>
</dbReference>
<dbReference type="VEuPathDB" id="AmoebaDB:EDI_039360"/>
<dbReference type="GO" id="GO:0016538">
    <property type="term" value="F:cyclin-dependent protein serine/threonine kinase regulator activity"/>
    <property type="evidence" value="ECO:0007669"/>
    <property type="project" value="InterPro"/>
</dbReference>
<evidence type="ECO:0000313" key="3">
    <source>
        <dbReference type="Proteomes" id="UP000008076"/>
    </source>
</evidence>
<dbReference type="InterPro" id="IPR036915">
    <property type="entry name" value="Cyclin-like_sf"/>
</dbReference>
<dbReference type="KEGG" id="edi:EDI_039360"/>
<sequence length="266" mass="31001">MKLKKKKQLIMMKLSTLHSSFDESTHCKYGLIDILKLQQFQKQIDWNLQWACHIEIGKYIRKLCSLTRRNMIKTAIRIHSSSIIYYRRFYAQRLITEIDPRLIAATCVFFSSKVEGCLISPHSIIEYSKQIIEFPFKIQQLTDTERILIEALKKTLIVWHPEKDYEDICNSSQLPEFVCETVQSILNDAYLTNAIITYQPTEITLGCVVVAGILQNCDIRTLLCSISINLHHVEAVANEILNYYSFINSEEYLSYQQKAKEIIHVL</sequence>
<dbReference type="InterPro" id="IPR006671">
    <property type="entry name" value="Cyclin_N"/>
</dbReference>
<dbReference type="OrthoDB" id="10266018at2759"/>
<dbReference type="Proteomes" id="UP000008076">
    <property type="component" value="Unassembled WGS sequence"/>
</dbReference>
<dbReference type="EMBL" id="DS550700">
    <property type="protein sequence ID" value="EDR22458.1"/>
    <property type="molecule type" value="Genomic_DNA"/>
</dbReference>
<dbReference type="PIRSF" id="PIRSF028758">
    <property type="entry name" value="Cyclin, C/H/G types"/>
    <property type="match status" value="1"/>
</dbReference>
<dbReference type="SUPFAM" id="SSF47954">
    <property type="entry name" value="Cyclin-like"/>
    <property type="match status" value="2"/>
</dbReference>
<evidence type="ECO:0000259" key="1">
    <source>
        <dbReference type="Pfam" id="PF00134"/>
    </source>
</evidence>
<dbReference type="InterPro" id="IPR043198">
    <property type="entry name" value="Cyclin/Ssn8"/>
</dbReference>
<dbReference type="CDD" id="cd20513">
    <property type="entry name" value="CYCLIN_CCNC_rpt1"/>
    <property type="match status" value="1"/>
</dbReference>
<organism evidence="3">
    <name type="scientific">Entamoeba dispar (strain ATCC PRA-260 / SAW760)</name>
    <dbReference type="NCBI Taxonomy" id="370354"/>
    <lineage>
        <taxon>Eukaryota</taxon>
        <taxon>Amoebozoa</taxon>
        <taxon>Evosea</taxon>
        <taxon>Archamoebae</taxon>
        <taxon>Mastigamoebida</taxon>
        <taxon>Entamoebidae</taxon>
        <taxon>Entamoeba</taxon>
    </lineage>
</organism>
<dbReference type="Pfam" id="PF00134">
    <property type="entry name" value="Cyclin_N"/>
    <property type="match status" value="1"/>
</dbReference>
<reference evidence="3" key="1">
    <citation type="submission" date="2007-12" db="EMBL/GenBank/DDBJ databases">
        <title>Annotation of Entamoeba dispar SAW760.</title>
        <authorList>
            <person name="Lorenzi H."/>
            <person name="Inman J."/>
            <person name="Schobel S."/>
            <person name="Amedeo P."/>
            <person name="Caler E."/>
        </authorList>
    </citation>
    <scope>NUCLEOTIDE SEQUENCE [LARGE SCALE GENOMIC DNA]</scope>
    <source>
        <strain evidence="3">ATCC PRA-260 / SAW760</strain>
    </source>
</reference>
<dbReference type="RefSeq" id="XP_001741087.1">
    <property type="nucleotide sequence ID" value="XM_001741035.1"/>
</dbReference>
<dbReference type="eggNOG" id="KOG0794">
    <property type="taxonomic scope" value="Eukaryota"/>
</dbReference>
<protein>
    <submittedName>
        <fullName evidence="2">Cyclin-C1-1, putative</fullName>
    </submittedName>
</protein>
<proteinExistence type="predicted"/>
<accession>B0ESN1</accession>
<feature type="domain" description="Cyclin N-terminal" evidence="1">
    <location>
        <begin position="82"/>
        <end position="153"/>
    </location>
</feature>
<dbReference type="GeneID" id="5886275"/>
<keyword evidence="3" id="KW-1185">Reference proteome</keyword>
<name>B0ESN1_ENTDS</name>
<dbReference type="OMA" id="CLLHPPH"/>
<evidence type="ECO:0000313" key="2">
    <source>
        <dbReference type="EMBL" id="EDR22458.1"/>
    </source>
</evidence>
<dbReference type="Gene3D" id="1.10.472.10">
    <property type="entry name" value="Cyclin-like"/>
    <property type="match status" value="2"/>
</dbReference>